<sequence length="242" mass="24869">MIGWDRKIAIGASVLMTLSVAVNMAAFQGKGPGASQASAIETGGLPSRGGWVEGPGLGMGPTTPPSAAPPLPGPTDPPTGPLKDDANTAEVTRGIQRELDARGYDVGQPDGVAGLVTRAAIFAYEYDNGLVLTGKPSEPLLSQIVLGSSSLEQNSARPGKTISPDGEALVRDVKLKLAALGYQTGAAGGALTPELGRAIREFETEQKLKASGRISGPMMSRLIRLQGQAKLRQGASSRSASR</sequence>
<dbReference type="RefSeq" id="WP_013215127.1">
    <property type="nucleotide sequence ID" value="NC_014313.1"/>
</dbReference>
<dbReference type="EMBL" id="CP002083">
    <property type="protein sequence ID" value="ADJ22912.1"/>
    <property type="molecule type" value="Genomic_DNA"/>
</dbReference>
<evidence type="ECO:0000256" key="1">
    <source>
        <dbReference type="SAM" id="MobiDB-lite"/>
    </source>
</evidence>
<organism evidence="4 5">
    <name type="scientific">Hyphomicrobium denitrificans (strain ATCC 51888 / DSM 1869 / NCIMB 11706 / TK 0415)</name>
    <dbReference type="NCBI Taxonomy" id="582899"/>
    <lineage>
        <taxon>Bacteria</taxon>
        <taxon>Pseudomonadati</taxon>
        <taxon>Pseudomonadota</taxon>
        <taxon>Alphaproteobacteria</taxon>
        <taxon>Hyphomicrobiales</taxon>
        <taxon>Hyphomicrobiaceae</taxon>
        <taxon>Hyphomicrobium</taxon>
    </lineage>
</organism>
<dbReference type="OrthoDB" id="9816507at2"/>
<dbReference type="Gene3D" id="1.10.101.10">
    <property type="entry name" value="PGBD-like superfamily/PGBD"/>
    <property type="match status" value="1"/>
</dbReference>
<dbReference type="STRING" id="582899.Hden_1098"/>
<feature type="signal peptide" evidence="2">
    <location>
        <begin position="1"/>
        <end position="25"/>
    </location>
</feature>
<dbReference type="Proteomes" id="UP000002033">
    <property type="component" value="Chromosome"/>
</dbReference>
<dbReference type="HOGENOM" id="CLU_1198473_0_0_5"/>
<keyword evidence="5" id="KW-1185">Reference proteome</keyword>
<name>D8JVM3_HYPDA</name>
<feature type="domain" description="Peptidoglycan binding-like" evidence="3">
    <location>
        <begin position="95"/>
        <end position="138"/>
    </location>
</feature>
<evidence type="ECO:0000256" key="2">
    <source>
        <dbReference type="SAM" id="SignalP"/>
    </source>
</evidence>
<accession>D8JVM3</accession>
<proteinExistence type="predicted"/>
<keyword evidence="2" id="KW-0732">Signal</keyword>
<dbReference type="Pfam" id="PF01471">
    <property type="entry name" value="PG_binding_1"/>
    <property type="match status" value="2"/>
</dbReference>
<dbReference type="AlphaFoldDB" id="D8JVM3"/>
<feature type="domain" description="Peptidoglycan binding-like" evidence="3">
    <location>
        <begin position="168"/>
        <end position="215"/>
    </location>
</feature>
<evidence type="ECO:0000313" key="4">
    <source>
        <dbReference type="EMBL" id="ADJ22912.1"/>
    </source>
</evidence>
<reference evidence="5" key="1">
    <citation type="journal article" date="2011" name="J. Bacteriol.">
        <title>Genome sequences of eight morphologically diverse alphaproteobacteria.</title>
        <authorList>
            <consortium name="US DOE Joint Genome Institute"/>
            <person name="Brown P.J."/>
            <person name="Kysela D.T."/>
            <person name="Buechlein A."/>
            <person name="Hemmerich C."/>
            <person name="Brun Y.V."/>
        </authorList>
    </citation>
    <scope>NUCLEOTIDE SEQUENCE [LARGE SCALE GENOMIC DNA]</scope>
    <source>
        <strain evidence="5">ATCC 51888 / DSM 1869 / NCIB 11706 / TK 0415</strain>
    </source>
</reference>
<dbReference type="eggNOG" id="COG3409">
    <property type="taxonomic scope" value="Bacteria"/>
</dbReference>
<dbReference type="InterPro" id="IPR036365">
    <property type="entry name" value="PGBD-like_sf"/>
</dbReference>
<feature type="compositionally biased region" description="Pro residues" evidence="1">
    <location>
        <begin position="62"/>
        <end position="80"/>
    </location>
</feature>
<dbReference type="SUPFAM" id="SSF47090">
    <property type="entry name" value="PGBD-like"/>
    <property type="match status" value="2"/>
</dbReference>
<evidence type="ECO:0000313" key="5">
    <source>
        <dbReference type="Proteomes" id="UP000002033"/>
    </source>
</evidence>
<gene>
    <name evidence="4" type="ordered locus">Hden_1098</name>
</gene>
<dbReference type="InterPro" id="IPR002477">
    <property type="entry name" value="Peptidoglycan-bd-like"/>
</dbReference>
<dbReference type="KEGG" id="hdn:Hden_1098"/>
<protein>
    <submittedName>
        <fullName evidence="4">Peptidoglycan-binding domain 1 protein</fullName>
    </submittedName>
</protein>
<dbReference type="InterPro" id="IPR036366">
    <property type="entry name" value="PGBDSf"/>
</dbReference>
<feature type="chain" id="PRO_5003116227" evidence="2">
    <location>
        <begin position="26"/>
        <end position="242"/>
    </location>
</feature>
<evidence type="ECO:0000259" key="3">
    <source>
        <dbReference type="Pfam" id="PF01471"/>
    </source>
</evidence>
<feature type="region of interest" description="Disordered" evidence="1">
    <location>
        <begin position="31"/>
        <end position="86"/>
    </location>
</feature>